<gene>
    <name evidence="1" type="ORF">DPMN_099213</name>
</gene>
<evidence type="ECO:0000313" key="1">
    <source>
        <dbReference type="EMBL" id="KAH3856621.1"/>
    </source>
</evidence>
<proteinExistence type="predicted"/>
<comment type="caution">
    <text evidence="1">The sequence shown here is derived from an EMBL/GenBank/DDBJ whole genome shotgun (WGS) entry which is preliminary data.</text>
</comment>
<name>A0A9D4R677_DREPO</name>
<protein>
    <submittedName>
        <fullName evidence="1">Uncharacterized protein</fullName>
    </submittedName>
</protein>
<accession>A0A9D4R677</accession>
<evidence type="ECO:0000313" key="2">
    <source>
        <dbReference type="Proteomes" id="UP000828390"/>
    </source>
</evidence>
<dbReference type="Proteomes" id="UP000828390">
    <property type="component" value="Unassembled WGS sequence"/>
</dbReference>
<keyword evidence="2" id="KW-1185">Reference proteome</keyword>
<reference evidence="1" key="2">
    <citation type="submission" date="2020-11" db="EMBL/GenBank/DDBJ databases">
        <authorList>
            <person name="McCartney M.A."/>
            <person name="Auch B."/>
            <person name="Kono T."/>
            <person name="Mallez S."/>
            <person name="Becker A."/>
            <person name="Gohl D.M."/>
            <person name="Silverstein K.A.T."/>
            <person name="Koren S."/>
            <person name="Bechman K.B."/>
            <person name="Herman A."/>
            <person name="Abrahante J.E."/>
            <person name="Garbe J."/>
        </authorList>
    </citation>
    <scope>NUCLEOTIDE SEQUENCE</scope>
    <source>
        <strain evidence="1">Duluth1</strain>
        <tissue evidence="1">Whole animal</tissue>
    </source>
</reference>
<dbReference type="AlphaFoldDB" id="A0A9D4R677"/>
<dbReference type="EMBL" id="JAIWYP010000003">
    <property type="protein sequence ID" value="KAH3856621.1"/>
    <property type="molecule type" value="Genomic_DNA"/>
</dbReference>
<organism evidence="1 2">
    <name type="scientific">Dreissena polymorpha</name>
    <name type="common">Zebra mussel</name>
    <name type="synonym">Mytilus polymorpha</name>
    <dbReference type="NCBI Taxonomy" id="45954"/>
    <lineage>
        <taxon>Eukaryota</taxon>
        <taxon>Metazoa</taxon>
        <taxon>Spiralia</taxon>
        <taxon>Lophotrochozoa</taxon>
        <taxon>Mollusca</taxon>
        <taxon>Bivalvia</taxon>
        <taxon>Autobranchia</taxon>
        <taxon>Heteroconchia</taxon>
        <taxon>Euheterodonta</taxon>
        <taxon>Imparidentia</taxon>
        <taxon>Neoheterodontei</taxon>
        <taxon>Myida</taxon>
        <taxon>Dreissenoidea</taxon>
        <taxon>Dreissenidae</taxon>
        <taxon>Dreissena</taxon>
    </lineage>
</organism>
<reference evidence="1" key="1">
    <citation type="journal article" date="2019" name="bioRxiv">
        <title>The Genome of the Zebra Mussel, Dreissena polymorpha: A Resource for Invasive Species Research.</title>
        <authorList>
            <person name="McCartney M.A."/>
            <person name="Auch B."/>
            <person name="Kono T."/>
            <person name="Mallez S."/>
            <person name="Zhang Y."/>
            <person name="Obille A."/>
            <person name="Becker A."/>
            <person name="Abrahante J.E."/>
            <person name="Garbe J."/>
            <person name="Badalamenti J.P."/>
            <person name="Herman A."/>
            <person name="Mangelson H."/>
            <person name="Liachko I."/>
            <person name="Sullivan S."/>
            <person name="Sone E.D."/>
            <person name="Koren S."/>
            <person name="Silverstein K.A.T."/>
            <person name="Beckman K.B."/>
            <person name="Gohl D.M."/>
        </authorList>
    </citation>
    <scope>NUCLEOTIDE SEQUENCE</scope>
    <source>
        <strain evidence="1">Duluth1</strain>
        <tissue evidence="1">Whole animal</tissue>
    </source>
</reference>
<sequence>MLVLLVLKSKLGRMDVSLVLYCLNKKAPTKALLQKKFNNMSNPVSGLNEDQMMHNQQYVQ</sequence>